<dbReference type="PROSITE" id="PS51077">
    <property type="entry name" value="HTH_ICLR"/>
    <property type="match status" value="1"/>
</dbReference>
<dbReference type="PROSITE" id="PS51078">
    <property type="entry name" value="ICLR_ED"/>
    <property type="match status" value="1"/>
</dbReference>
<dbReference type="InterPro" id="IPR005471">
    <property type="entry name" value="Tscrpt_reg_IclR_N"/>
</dbReference>
<comment type="caution">
    <text evidence="6">The sequence shown here is derived from an EMBL/GenBank/DDBJ whole genome shotgun (WGS) entry which is preliminary data.</text>
</comment>
<reference evidence="6 7" key="1">
    <citation type="submission" date="2024-10" db="EMBL/GenBank/DDBJ databases">
        <authorList>
            <person name="Topkara A.R."/>
            <person name="Saygin H."/>
        </authorList>
    </citation>
    <scope>NUCLEOTIDE SEQUENCE [LARGE SCALE GENOMIC DNA]</scope>
    <source>
        <strain evidence="6 7">M3C6</strain>
    </source>
</reference>
<dbReference type="PANTHER" id="PTHR30136">
    <property type="entry name" value="HELIX-TURN-HELIX TRANSCRIPTIONAL REGULATOR, ICLR FAMILY"/>
    <property type="match status" value="1"/>
</dbReference>
<gene>
    <name evidence="6" type="ORF">ACFLIM_47990</name>
</gene>
<keyword evidence="7" id="KW-1185">Reference proteome</keyword>
<evidence type="ECO:0000259" key="5">
    <source>
        <dbReference type="PROSITE" id="PS51078"/>
    </source>
</evidence>
<dbReference type="InterPro" id="IPR036390">
    <property type="entry name" value="WH_DNA-bd_sf"/>
</dbReference>
<feature type="domain" description="HTH iclR-type" evidence="4">
    <location>
        <begin position="8"/>
        <end position="70"/>
    </location>
</feature>
<dbReference type="Gene3D" id="3.30.450.40">
    <property type="match status" value="1"/>
</dbReference>
<keyword evidence="1" id="KW-0805">Transcription regulation</keyword>
<dbReference type="Pfam" id="PF01614">
    <property type="entry name" value="IclR_C"/>
    <property type="match status" value="1"/>
</dbReference>
<dbReference type="Pfam" id="PF09339">
    <property type="entry name" value="HTH_IclR"/>
    <property type="match status" value="1"/>
</dbReference>
<name>A0ABW7AU09_9ACTN</name>
<organism evidence="6 7">
    <name type="scientific">Nonomuraea marmarensis</name>
    <dbReference type="NCBI Taxonomy" id="3351344"/>
    <lineage>
        <taxon>Bacteria</taxon>
        <taxon>Bacillati</taxon>
        <taxon>Actinomycetota</taxon>
        <taxon>Actinomycetes</taxon>
        <taxon>Streptosporangiales</taxon>
        <taxon>Streptosporangiaceae</taxon>
        <taxon>Nonomuraea</taxon>
    </lineage>
</organism>
<dbReference type="SMART" id="SM00346">
    <property type="entry name" value="HTH_ICLR"/>
    <property type="match status" value="1"/>
</dbReference>
<evidence type="ECO:0000313" key="6">
    <source>
        <dbReference type="EMBL" id="MFG1710928.1"/>
    </source>
</evidence>
<dbReference type="InterPro" id="IPR014757">
    <property type="entry name" value="Tscrpt_reg_IclR_C"/>
</dbReference>
<evidence type="ECO:0000313" key="7">
    <source>
        <dbReference type="Proteomes" id="UP001603978"/>
    </source>
</evidence>
<dbReference type="RefSeq" id="WP_393177213.1">
    <property type="nucleotide sequence ID" value="NZ_JBICRM010000061.1"/>
</dbReference>
<accession>A0ABW7AU09</accession>
<evidence type="ECO:0000256" key="1">
    <source>
        <dbReference type="ARBA" id="ARBA00023015"/>
    </source>
</evidence>
<dbReference type="EMBL" id="JBICRM010000061">
    <property type="protein sequence ID" value="MFG1710928.1"/>
    <property type="molecule type" value="Genomic_DNA"/>
</dbReference>
<protein>
    <submittedName>
        <fullName evidence="6">IclR family transcriptional regulator</fullName>
    </submittedName>
</protein>
<dbReference type="Gene3D" id="1.10.10.10">
    <property type="entry name" value="Winged helix-like DNA-binding domain superfamily/Winged helix DNA-binding domain"/>
    <property type="match status" value="1"/>
</dbReference>
<evidence type="ECO:0000256" key="3">
    <source>
        <dbReference type="ARBA" id="ARBA00023163"/>
    </source>
</evidence>
<dbReference type="Proteomes" id="UP001603978">
    <property type="component" value="Unassembled WGS sequence"/>
</dbReference>
<feature type="domain" description="IclR-ED" evidence="5">
    <location>
        <begin position="71"/>
        <end position="259"/>
    </location>
</feature>
<proteinExistence type="predicted"/>
<dbReference type="InterPro" id="IPR036388">
    <property type="entry name" value="WH-like_DNA-bd_sf"/>
</dbReference>
<dbReference type="PANTHER" id="PTHR30136:SF24">
    <property type="entry name" value="HTH-TYPE TRANSCRIPTIONAL REPRESSOR ALLR"/>
    <property type="match status" value="1"/>
</dbReference>
<evidence type="ECO:0000259" key="4">
    <source>
        <dbReference type="PROSITE" id="PS51077"/>
    </source>
</evidence>
<dbReference type="SUPFAM" id="SSF46785">
    <property type="entry name" value="Winged helix' DNA-binding domain"/>
    <property type="match status" value="1"/>
</dbReference>
<dbReference type="SUPFAM" id="SSF55781">
    <property type="entry name" value="GAF domain-like"/>
    <property type="match status" value="1"/>
</dbReference>
<keyword evidence="2" id="KW-0238">DNA-binding</keyword>
<dbReference type="InterPro" id="IPR050707">
    <property type="entry name" value="HTH_MetabolicPath_Reg"/>
</dbReference>
<evidence type="ECO:0000256" key="2">
    <source>
        <dbReference type="ARBA" id="ARBA00023125"/>
    </source>
</evidence>
<dbReference type="InterPro" id="IPR029016">
    <property type="entry name" value="GAF-like_dom_sf"/>
</dbReference>
<keyword evidence="3" id="KW-0804">Transcription</keyword>
<sequence length="259" mass="28311">MGSAQSPVGSVDRALVILQEIGRHGRGVTLDELATRLNIPKSSLHRLLSALKHRGFAAQPEANGPYFLGTELLATAFRFYESLDLRTLIHPLLLQLREEFSEAAHMAVLDGVEVVYLDKVEAPRAITMTSIVGGRNPAHCTGVGKALLAWTYPTDEAIKAWAERYGPLAVRSRNTITNPAKLAAHMAEIRVRGYALDMEENEPSVRCVAVPVFMGRSTPLVSVSVTALKDRMPPARIEQVGEALCRMVAEHAWSVRPVA</sequence>